<feature type="chain" id="PRO_5047425180" evidence="1">
    <location>
        <begin position="23"/>
        <end position="245"/>
    </location>
</feature>
<name>A0ABW9RU08_9BACT</name>
<gene>
    <name evidence="2" type="ORF">E1163_20665</name>
</gene>
<dbReference type="Proteomes" id="UP000798808">
    <property type="component" value="Unassembled WGS sequence"/>
</dbReference>
<keyword evidence="1" id="KW-0732">Signal</keyword>
<reference evidence="2 3" key="1">
    <citation type="submission" date="2019-02" db="EMBL/GenBank/DDBJ databases">
        <authorList>
            <person name="Goldberg S.R."/>
            <person name="Haltli B.A."/>
            <person name="Correa H."/>
            <person name="Russell K.G."/>
        </authorList>
    </citation>
    <scope>NUCLEOTIDE SEQUENCE [LARGE SCALE GENOMIC DNA]</scope>
    <source>
        <strain evidence="2 3">JCM 16186</strain>
    </source>
</reference>
<dbReference type="InterPro" id="IPR019613">
    <property type="entry name" value="DUF4198"/>
</dbReference>
<sequence>MKNFKIVFTFLLTLLAGSSSFAHYLWLETAESGKKNKEHVVKVYFGEYTYGVIEDPNGENYENVKNFSLWVISPSGKKTPITTSVKDNAFQGTFTPKEEGTYTVVLNNNEIDVIDYTQYDFGIFKTHYHSTAKVVVGDKVAPTAADNNAGLVVVNASDKQAGENSSVVLQVLYKGEPLAEQEVDIYVSDLWSKKLTTDKEGKVSFSLPWKTKYTVETTKKEEVPGSYKGEDYEFIWHCATYCIAL</sequence>
<dbReference type="EMBL" id="SMLW01000625">
    <property type="protein sequence ID" value="MTI27381.1"/>
    <property type="molecule type" value="Genomic_DNA"/>
</dbReference>
<keyword evidence="3" id="KW-1185">Reference proteome</keyword>
<dbReference type="SUPFAM" id="SSF81296">
    <property type="entry name" value="E set domains"/>
    <property type="match status" value="1"/>
</dbReference>
<evidence type="ECO:0000313" key="3">
    <source>
        <dbReference type="Proteomes" id="UP000798808"/>
    </source>
</evidence>
<protein>
    <submittedName>
        <fullName evidence="2">DUF4198 domain-containing protein</fullName>
    </submittedName>
</protein>
<proteinExistence type="predicted"/>
<evidence type="ECO:0000313" key="2">
    <source>
        <dbReference type="EMBL" id="MTI27381.1"/>
    </source>
</evidence>
<accession>A0ABW9RU08</accession>
<evidence type="ECO:0000256" key="1">
    <source>
        <dbReference type="SAM" id="SignalP"/>
    </source>
</evidence>
<dbReference type="Pfam" id="PF10670">
    <property type="entry name" value="DUF4198"/>
    <property type="match status" value="1"/>
</dbReference>
<dbReference type="InterPro" id="IPR014756">
    <property type="entry name" value="Ig_E-set"/>
</dbReference>
<comment type="caution">
    <text evidence="2">The sequence shown here is derived from an EMBL/GenBank/DDBJ whole genome shotgun (WGS) entry which is preliminary data.</text>
</comment>
<dbReference type="RefSeq" id="WP_155174382.1">
    <property type="nucleotide sequence ID" value="NZ_BAAAFL010000068.1"/>
</dbReference>
<feature type="signal peptide" evidence="1">
    <location>
        <begin position="1"/>
        <end position="22"/>
    </location>
</feature>
<organism evidence="2 3">
    <name type="scientific">Fulvivirga kasyanovii</name>
    <dbReference type="NCBI Taxonomy" id="396812"/>
    <lineage>
        <taxon>Bacteria</taxon>
        <taxon>Pseudomonadati</taxon>
        <taxon>Bacteroidota</taxon>
        <taxon>Cytophagia</taxon>
        <taxon>Cytophagales</taxon>
        <taxon>Fulvivirgaceae</taxon>
        <taxon>Fulvivirga</taxon>
    </lineage>
</organism>